<name>A0A6J1X166_GALME</name>
<dbReference type="KEGG" id="gmw:113521482"/>
<protein>
    <recommendedName>
        <fullName evidence="3">Tektin</fullName>
    </recommendedName>
</protein>
<evidence type="ECO:0000313" key="5">
    <source>
        <dbReference type="Proteomes" id="UP001652740"/>
    </source>
</evidence>
<evidence type="ECO:0000256" key="3">
    <source>
        <dbReference type="RuleBase" id="RU367040"/>
    </source>
</evidence>
<dbReference type="InterPro" id="IPR048256">
    <property type="entry name" value="Tektin-like"/>
</dbReference>
<keyword evidence="3" id="KW-0969">Cilium</keyword>
<evidence type="ECO:0000313" key="6">
    <source>
        <dbReference type="RefSeq" id="XP_026762810.2"/>
    </source>
</evidence>
<comment type="subcellular location">
    <subcellularLocation>
        <location evidence="3">Cytoplasm</location>
        <location evidence="3">Cytoskeleton</location>
        <location evidence="3">Cilium axoneme</location>
    </subcellularLocation>
</comment>
<proteinExistence type="inferred from homology"/>
<dbReference type="GO" id="GO:0005634">
    <property type="term" value="C:nucleus"/>
    <property type="evidence" value="ECO:0007669"/>
    <property type="project" value="TreeGrafter"/>
</dbReference>
<reference evidence="6" key="1">
    <citation type="submission" date="2025-08" db="UniProtKB">
        <authorList>
            <consortium name="RefSeq"/>
        </authorList>
    </citation>
    <scope>IDENTIFICATION</scope>
    <source>
        <tissue evidence="6">Whole larvae</tissue>
    </source>
</reference>
<sequence>MDASIPVFEKTHPRLSVLDWTRNIQRLQEEARVRRFESYELRQKANQLRNETSVTTRWDNYVNNELLRDRIFEVQSWREKQRFTRENVRDEIRALKEEKNATELHLESLQVPLMVSSQCLSNRDQRVPPELTRDQLGEELNKELHTIENHKRVLTDICHMGWEKIKELTNVFCRLEREIQNKDDALELEYHVKDLDRESSDISYKLDPSRIPPESMSEKTYVDCIENTIKIAEQLMSESKALRETMFKAREQAKNQMYAQSQHVEMIMRRRVFDIQRARNEMEWQKYKLESNLQKVEREIEALRAAVADKINPTKLVETRLETRTRRPVLERVQDKPMRGLIEEFERAHTSTNLLEKKLEDALKTYHGMYNHHQRVTKDLQYKNQALETDRRLIEIRKPIHVPDETQFQRNVGYCKMADELVPDW</sequence>
<dbReference type="PANTHER" id="PTHR19960">
    <property type="entry name" value="TEKTIN"/>
    <property type="match status" value="1"/>
</dbReference>
<evidence type="ECO:0000256" key="1">
    <source>
        <dbReference type="ARBA" id="ARBA00007209"/>
    </source>
</evidence>
<keyword evidence="3" id="KW-0282">Flagellum</keyword>
<dbReference type="GO" id="GO:0060271">
    <property type="term" value="P:cilium assembly"/>
    <property type="evidence" value="ECO:0007669"/>
    <property type="project" value="UniProtKB-UniRule"/>
</dbReference>
<keyword evidence="2" id="KW-0963">Cytoplasm</keyword>
<dbReference type="PANTHER" id="PTHR19960:SF7">
    <property type="entry name" value="TEKTIN"/>
    <property type="match status" value="1"/>
</dbReference>
<dbReference type="GeneID" id="113521482"/>
<comment type="similarity">
    <text evidence="1 3">Belongs to the tektin family.</text>
</comment>
<feature type="coiled-coil region" evidence="4">
    <location>
        <begin position="279"/>
        <end position="306"/>
    </location>
</feature>
<keyword evidence="3" id="KW-0966">Cell projection</keyword>
<feature type="coiled-coil region" evidence="4">
    <location>
        <begin position="78"/>
        <end position="105"/>
    </location>
</feature>
<dbReference type="RefSeq" id="XP_026762810.2">
    <property type="nucleotide sequence ID" value="XM_026907009.3"/>
</dbReference>
<dbReference type="Proteomes" id="UP001652740">
    <property type="component" value="Unplaced"/>
</dbReference>
<dbReference type="Pfam" id="PF03148">
    <property type="entry name" value="Tektin"/>
    <property type="match status" value="1"/>
</dbReference>
<organism evidence="5 6">
    <name type="scientific">Galleria mellonella</name>
    <name type="common">Greater wax moth</name>
    <dbReference type="NCBI Taxonomy" id="7137"/>
    <lineage>
        <taxon>Eukaryota</taxon>
        <taxon>Metazoa</taxon>
        <taxon>Ecdysozoa</taxon>
        <taxon>Arthropoda</taxon>
        <taxon>Hexapoda</taxon>
        <taxon>Insecta</taxon>
        <taxon>Pterygota</taxon>
        <taxon>Neoptera</taxon>
        <taxon>Endopterygota</taxon>
        <taxon>Lepidoptera</taxon>
        <taxon>Glossata</taxon>
        <taxon>Ditrysia</taxon>
        <taxon>Pyraloidea</taxon>
        <taxon>Pyralidae</taxon>
        <taxon>Galleriinae</taxon>
        <taxon>Galleria</taxon>
    </lineage>
</organism>
<keyword evidence="4" id="KW-0175">Coiled coil</keyword>
<evidence type="ECO:0000256" key="4">
    <source>
        <dbReference type="SAM" id="Coils"/>
    </source>
</evidence>
<dbReference type="GO" id="GO:0015630">
    <property type="term" value="C:microtubule cytoskeleton"/>
    <property type="evidence" value="ECO:0007669"/>
    <property type="project" value="UniProtKB-UniRule"/>
</dbReference>
<accession>A0A6J1X166</accession>
<dbReference type="InParanoid" id="A0A6J1X166"/>
<dbReference type="GO" id="GO:0060294">
    <property type="term" value="P:cilium movement involved in cell motility"/>
    <property type="evidence" value="ECO:0007669"/>
    <property type="project" value="UniProtKB-UniRule"/>
</dbReference>
<dbReference type="AlphaFoldDB" id="A0A6J1X166"/>
<dbReference type="GO" id="GO:0005930">
    <property type="term" value="C:axoneme"/>
    <property type="evidence" value="ECO:0007669"/>
    <property type="project" value="UniProtKB-SubCell"/>
</dbReference>
<dbReference type="PRINTS" id="PR00511">
    <property type="entry name" value="TEKTIN"/>
</dbReference>
<dbReference type="InterPro" id="IPR000435">
    <property type="entry name" value="Tektins"/>
</dbReference>
<gene>
    <name evidence="6" type="primary">LOC113521482</name>
</gene>
<keyword evidence="5" id="KW-1185">Reference proteome</keyword>
<evidence type="ECO:0000256" key="2">
    <source>
        <dbReference type="ARBA" id="ARBA00022490"/>
    </source>
</evidence>